<dbReference type="InterPro" id="IPR002931">
    <property type="entry name" value="Transglutaminase-like"/>
</dbReference>
<organism evidence="3 4">
    <name type="scientific">Candidatus Eisenbergiella merdavium</name>
    <dbReference type="NCBI Taxonomy" id="2838551"/>
    <lineage>
        <taxon>Bacteria</taxon>
        <taxon>Bacillati</taxon>
        <taxon>Bacillota</taxon>
        <taxon>Clostridia</taxon>
        <taxon>Lachnospirales</taxon>
        <taxon>Lachnospiraceae</taxon>
        <taxon>Eisenbergiella</taxon>
    </lineage>
</organism>
<evidence type="ECO:0000259" key="2">
    <source>
        <dbReference type="SMART" id="SM00460"/>
    </source>
</evidence>
<sequence>MKIKKACLITGASAFIASGLLGGSLYPPCPAEPLTVYAAEAAPFAAGEAAPEALSPETGIIDYTVYVDQVAALAETEDQKRYRALCPAFESGQTVTLQSSADREAFVNYYYNSYDLYSGNTSSGCWFQGDKQTYIKSAVPGTRAACITATIDKFGLSTEGDAYTIIRDTCSRVRSGLKYDQEYYYANYLDSLAAGCGICVHYSAAAYILLNAEGIPTRMVGGYRSGGGHSWNQCFVNGAWVTVDFTSFADKNISPDGFVTADYLPTFVEAYTLK</sequence>
<dbReference type="SMART" id="SM00460">
    <property type="entry name" value="TGc"/>
    <property type="match status" value="1"/>
</dbReference>
<gene>
    <name evidence="3" type="ORF">H9761_15385</name>
</gene>
<reference evidence="3" key="2">
    <citation type="submission" date="2021-04" db="EMBL/GenBank/DDBJ databases">
        <authorList>
            <person name="Gilroy R."/>
        </authorList>
    </citation>
    <scope>NUCLEOTIDE SEQUENCE</scope>
    <source>
        <strain evidence="3">USAMLcec2-132</strain>
    </source>
</reference>
<feature type="domain" description="Transglutaminase-like" evidence="2">
    <location>
        <begin position="191"/>
        <end position="247"/>
    </location>
</feature>
<feature type="chain" id="PRO_5039300783" evidence="1">
    <location>
        <begin position="23"/>
        <end position="274"/>
    </location>
</feature>
<feature type="signal peptide" evidence="1">
    <location>
        <begin position="1"/>
        <end position="22"/>
    </location>
</feature>
<accession>A0A9D2NIV5</accession>
<evidence type="ECO:0000313" key="4">
    <source>
        <dbReference type="Proteomes" id="UP000823891"/>
    </source>
</evidence>
<dbReference type="AlphaFoldDB" id="A0A9D2NIV5"/>
<reference evidence="3" key="1">
    <citation type="journal article" date="2021" name="PeerJ">
        <title>Extensive microbial diversity within the chicken gut microbiome revealed by metagenomics and culture.</title>
        <authorList>
            <person name="Gilroy R."/>
            <person name="Ravi A."/>
            <person name="Getino M."/>
            <person name="Pursley I."/>
            <person name="Horton D.L."/>
            <person name="Alikhan N.F."/>
            <person name="Baker D."/>
            <person name="Gharbi K."/>
            <person name="Hall N."/>
            <person name="Watson M."/>
            <person name="Adriaenssens E.M."/>
            <person name="Foster-Nyarko E."/>
            <person name="Jarju S."/>
            <person name="Secka A."/>
            <person name="Antonio M."/>
            <person name="Oren A."/>
            <person name="Chaudhuri R.R."/>
            <person name="La Ragione R."/>
            <person name="Hildebrand F."/>
            <person name="Pallen M.J."/>
        </authorList>
    </citation>
    <scope>NUCLEOTIDE SEQUENCE</scope>
    <source>
        <strain evidence="3">USAMLcec2-132</strain>
    </source>
</reference>
<dbReference type="Gene3D" id="3.10.620.30">
    <property type="match status" value="1"/>
</dbReference>
<keyword evidence="1" id="KW-0732">Signal</keyword>
<comment type="caution">
    <text evidence="3">The sequence shown here is derived from an EMBL/GenBank/DDBJ whole genome shotgun (WGS) entry which is preliminary data.</text>
</comment>
<proteinExistence type="predicted"/>
<dbReference type="InterPro" id="IPR038765">
    <property type="entry name" value="Papain-like_cys_pep_sf"/>
</dbReference>
<protein>
    <submittedName>
        <fullName evidence="3">Transglutaminase-like domain-containing protein</fullName>
    </submittedName>
</protein>
<dbReference type="EMBL" id="DWWS01000054">
    <property type="protein sequence ID" value="HJC25056.1"/>
    <property type="molecule type" value="Genomic_DNA"/>
</dbReference>
<dbReference type="Proteomes" id="UP000823891">
    <property type="component" value="Unassembled WGS sequence"/>
</dbReference>
<name>A0A9D2NIV5_9FIRM</name>
<evidence type="ECO:0000313" key="3">
    <source>
        <dbReference type="EMBL" id="HJC25056.1"/>
    </source>
</evidence>
<dbReference type="Pfam" id="PF01841">
    <property type="entry name" value="Transglut_core"/>
    <property type="match status" value="1"/>
</dbReference>
<evidence type="ECO:0000256" key="1">
    <source>
        <dbReference type="SAM" id="SignalP"/>
    </source>
</evidence>
<dbReference type="SUPFAM" id="SSF54001">
    <property type="entry name" value="Cysteine proteinases"/>
    <property type="match status" value="1"/>
</dbReference>